<name>A0A0V0GLC8_SOLCH</name>
<sequence length="66" mass="7686">LGLNLNSQPKEKKSFLLDTSTLHVWGHQALPAEEGGMWGLNMKREENKETIRIQEKHQIRFIRSTN</sequence>
<evidence type="ECO:0000313" key="1">
    <source>
        <dbReference type="EMBL" id="JAP08924.1"/>
    </source>
</evidence>
<reference evidence="1" key="1">
    <citation type="submission" date="2015-12" db="EMBL/GenBank/DDBJ databases">
        <title>Gene expression during late stages of embryo sac development: a critical building block for successful pollen-pistil interactions.</title>
        <authorList>
            <person name="Liu Y."/>
            <person name="Joly V."/>
            <person name="Sabar M."/>
            <person name="Matton D.P."/>
        </authorList>
    </citation>
    <scope>NUCLEOTIDE SEQUENCE</scope>
</reference>
<proteinExistence type="predicted"/>
<protein>
    <submittedName>
        <fullName evidence="1">Putative ovule protein</fullName>
    </submittedName>
</protein>
<accession>A0A0V0GLC8</accession>
<feature type="non-terminal residue" evidence="1">
    <location>
        <position position="1"/>
    </location>
</feature>
<organism evidence="1">
    <name type="scientific">Solanum chacoense</name>
    <name type="common">Chaco potato</name>
    <dbReference type="NCBI Taxonomy" id="4108"/>
    <lineage>
        <taxon>Eukaryota</taxon>
        <taxon>Viridiplantae</taxon>
        <taxon>Streptophyta</taxon>
        <taxon>Embryophyta</taxon>
        <taxon>Tracheophyta</taxon>
        <taxon>Spermatophyta</taxon>
        <taxon>Magnoliopsida</taxon>
        <taxon>eudicotyledons</taxon>
        <taxon>Gunneridae</taxon>
        <taxon>Pentapetalae</taxon>
        <taxon>asterids</taxon>
        <taxon>lamiids</taxon>
        <taxon>Solanales</taxon>
        <taxon>Solanaceae</taxon>
        <taxon>Solanoideae</taxon>
        <taxon>Solaneae</taxon>
        <taxon>Solanum</taxon>
    </lineage>
</organism>
<dbReference type="EMBL" id="GEDG01036021">
    <property type="protein sequence ID" value="JAP08924.1"/>
    <property type="molecule type" value="Transcribed_RNA"/>
</dbReference>
<dbReference type="AlphaFoldDB" id="A0A0V0GLC8"/>